<accession>A0ACC2MAX7</accession>
<proteinExistence type="predicted"/>
<evidence type="ECO:0000313" key="1">
    <source>
        <dbReference type="EMBL" id="KAJ8642781.1"/>
    </source>
</evidence>
<comment type="caution">
    <text evidence="1">The sequence shown here is derived from an EMBL/GenBank/DDBJ whole genome shotgun (WGS) entry which is preliminary data.</text>
</comment>
<reference evidence="1 2" key="1">
    <citation type="journal article" date="2022" name="Hortic Res">
        <title>A haplotype resolved chromosomal level avocado genome allows analysis of novel avocado genes.</title>
        <authorList>
            <person name="Nath O."/>
            <person name="Fletcher S.J."/>
            <person name="Hayward A."/>
            <person name="Shaw L.M."/>
            <person name="Masouleh A.K."/>
            <person name="Furtado A."/>
            <person name="Henry R.J."/>
            <person name="Mitter N."/>
        </authorList>
    </citation>
    <scope>NUCLEOTIDE SEQUENCE [LARGE SCALE GENOMIC DNA]</scope>
    <source>
        <strain evidence="2">cv. Hass</strain>
    </source>
</reference>
<evidence type="ECO:0000313" key="2">
    <source>
        <dbReference type="Proteomes" id="UP001234297"/>
    </source>
</evidence>
<dbReference type="Proteomes" id="UP001234297">
    <property type="component" value="Chromosome 2"/>
</dbReference>
<sequence>MARSPFQNKNRKSHFRGRTKRTHPKNNLKLFQNPAAESEKELHCNLAQIGASVLTAAFIIKIFHTRNQVLMSAPNRIGPRPKAYWIPPHHQLFVELCMEQIQKGNRPTHCFNRAGWHAIIKGFTRKTGLHYDKKQMKNHYDSTKELWKAWKALIGKSGMRFDPVLRTITASDDAWLAYIQANPKAAQFRSRPLEFEDELDVIFGGTMATKDNAWASSSSALHNDTVNITQSSQDPFSTQIETSNSYPQTPEETLEFPNVGNHEEVGEDDIRRSSFSKKRSLESTPPSSRNSKRNTKEVFAKMADQIDRLIEVVLIRQLGNKESTSSSPTYTIIDCIHCLDSIDQVDAGSELYFYAVDLFRREDYRMTFMGLRRPGMRLKWLQRMYALEHPSE</sequence>
<name>A0ACC2MAX7_PERAE</name>
<protein>
    <submittedName>
        <fullName evidence="1">Uncharacterized protein</fullName>
    </submittedName>
</protein>
<organism evidence="1 2">
    <name type="scientific">Persea americana</name>
    <name type="common">Avocado</name>
    <dbReference type="NCBI Taxonomy" id="3435"/>
    <lineage>
        <taxon>Eukaryota</taxon>
        <taxon>Viridiplantae</taxon>
        <taxon>Streptophyta</taxon>
        <taxon>Embryophyta</taxon>
        <taxon>Tracheophyta</taxon>
        <taxon>Spermatophyta</taxon>
        <taxon>Magnoliopsida</taxon>
        <taxon>Magnoliidae</taxon>
        <taxon>Laurales</taxon>
        <taxon>Lauraceae</taxon>
        <taxon>Persea</taxon>
    </lineage>
</organism>
<keyword evidence="2" id="KW-1185">Reference proteome</keyword>
<dbReference type="EMBL" id="CM056810">
    <property type="protein sequence ID" value="KAJ8642781.1"/>
    <property type="molecule type" value="Genomic_DNA"/>
</dbReference>
<gene>
    <name evidence="1" type="ORF">MRB53_004529</name>
</gene>